<dbReference type="Pfam" id="PF13620">
    <property type="entry name" value="CarboxypepD_reg"/>
    <property type="match status" value="1"/>
</dbReference>
<keyword evidence="2" id="KW-0812">Transmembrane</keyword>
<organism evidence="3 4">
    <name type="scientific">Actinopolyspora righensis</name>
    <dbReference type="NCBI Taxonomy" id="995060"/>
    <lineage>
        <taxon>Bacteria</taxon>
        <taxon>Bacillati</taxon>
        <taxon>Actinomycetota</taxon>
        <taxon>Actinomycetes</taxon>
        <taxon>Actinopolysporales</taxon>
        <taxon>Actinopolysporaceae</taxon>
        <taxon>Actinopolyspora</taxon>
        <taxon>Actinopolyspora alba group</taxon>
    </lineage>
</organism>
<dbReference type="AlphaFoldDB" id="A0A1I6Y9Y3"/>
<dbReference type="SUPFAM" id="SSF49464">
    <property type="entry name" value="Carboxypeptidase regulatory domain-like"/>
    <property type="match status" value="1"/>
</dbReference>
<gene>
    <name evidence="3" type="ORF">SAMN04487904_102321</name>
</gene>
<dbReference type="Gene3D" id="2.60.40.1120">
    <property type="entry name" value="Carboxypeptidase-like, regulatory domain"/>
    <property type="match status" value="1"/>
</dbReference>
<feature type="transmembrane region" description="Helical" evidence="2">
    <location>
        <begin position="236"/>
        <end position="260"/>
    </location>
</feature>
<evidence type="ECO:0000313" key="4">
    <source>
        <dbReference type="Proteomes" id="UP000199165"/>
    </source>
</evidence>
<proteinExistence type="predicted"/>
<dbReference type="Proteomes" id="UP000199165">
    <property type="component" value="Unassembled WGS sequence"/>
</dbReference>
<name>A0A1I6Y9Y3_9ACTN</name>
<evidence type="ECO:0000313" key="3">
    <source>
        <dbReference type="EMBL" id="SFT47071.1"/>
    </source>
</evidence>
<feature type="region of interest" description="Disordered" evidence="1">
    <location>
        <begin position="318"/>
        <end position="355"/>
    </location>
</feature>
<keyword evidence="2" id="KW-1133">Transmembrane helix</keyword>
<evidence type="ECO:0000256" key="1">
    <source>
        <dbReference type="SAM" id="MobiDB-lite"/>
    </source>
</evidence>
<feature type="transmembrane region" description="Helical" evidence="2">
    <location>
        <begin position="145"/>
        <end position="165"/>
    </location>
</feature>
<dbReference type="RefSeq" id="WP_245779981.1">
    <property type="nucleotide sequence ID" value="NZ_FPAT01000002.1"/>
</dbReference>
<keyword evidence="3" id="KW-0378">Hydrolase</keyword>
<protein>
    <submittedName>
        <fullName evidence="3">Carboxypeptidase regulatory-like domain-containing protein</fullName>
    </submittedName>
</protein>
<feature type="transmembrane region" description="Helical" evidence="2">
    <location>
        <begin position="204"/>
        <end position="224"/>
    </location>
</feature>
<keyword evidence="4" id="KW-1185">Reference proteome</keyword>
<accession>A0A1I6Y9Y3</accession>
<dbReference type="GO" id="GO:0004180">
    <property type="term" value="F:carboxypeptidase activity"/>
    <property type="evidence" value="ECO:0007669"/>
    <property type="project" value="UniProtKB-KW"/>
</dbReference>
<feature type="transmembrane region" description="Helical" evidence="2">
    <location>
        <begin position="177"/>
        <end position="198"/>
    </location>
</feature>
<sequence length="470" mass="49866">MPKEELKSLARKLLSTLWFPMFFVVGFMVFYLIPFHAPAPHNVPVAVVGEQAAAGIEISFDSSVPDGYDISAVSSEQAARQAVLDRDVVAAYDPADGEMFYASANGRMAVQMLRQSFAPVAAQAGQQLSTTDLAATAPGDVMGTGLFYCLMALNIAPYVVVMMLLRAQLTARQKLGSMVGFGVVSTLICYFTALSLDVIYNDPLLLLVGFLLTQGIAWTAYGLVPIVKQFIPGVAIGLFVLLSLPSSGGAIPLHFVHPIFQFLHHIMPLGNAVDAMRGVLYFDGAGAVRGTLVLCAWVVLGVALVVFNHFHAERLAARATEQQASEQRDDERRERSGESAGRISGEEHEHESGVTVDPALEAPVPAHHRTLAGSVTDGSGAAVPGASVTVTDGRGVQIARMLTSPEGEYRVHELPAESVTVVASAAGLEPAVDRLRARQGRVERCDFLLDGESVSRSVRPVGASGAGVGS</sequence>
<dbReference type="EMBL" id="FPAT01000002">
    <property type="protein sequence ID" value="SFT47071.1"/>
    <property type="molecule type" value="Genomic_DNA"/>
</dbReference>
<evidence type="ECO:0000256" key="2">
    <source>
        <dbReference type="SAM" id="Phobius"/>
    </source>
</evidence>
<feature type="compositionally biased region" description="Basic and acidic residues" evidence="1">
    <location>
        <begin position="326"/>
        <end position="337"/>
    </location>
</feature>
<feature type="transmembrane region" description="Helical" evidence="2">
    <location>
        <begin position="12"/>
        <end position="33"/>
    </location>
</feature>
<keyword evidence="3" id="KW-0121">Carboxypeptidase</keyword>
<dbReference type="InterPro" id="IPR008969">
    <property type="entry name" value="CarboxyPept-like_regulatory"/>
</dbReference>
<reference evidence="4" key="1">
    <citation type="submission" date="2016-10" db="EMBL/GenBank/DDBJ databases">
        <authorList>
            <person name="Varghese N."/>
            <person name="Submissions S."/>
        </authorList>
    </citation>
    <scope>NUCLEOTIDE SEQUENCE [LARGE SCALE GENOMIC DNA]</scope>
    <source>
        <strain evidence="4">DSM 45501</strain>
    </source>
</reference>
<keyword evidence="3" id="KW-0645">Protease</keyword>
<keyword evidence="2" id="KW-0472">Membrane</keyword>
<dbReference type="STRING" id="995060.SAMN04487904_102321"/>
<feature type="transmembrane region" description="Helical" evidence="2">
    <location>
        <begin position="280"/>
        <end position="307"/>
    </location>
</feature>